<proteinExistence type="predicted"/>
<dbReference type="Pfam" id="PF13387">
    <property type="entry name" value="Lnb_N"/>
    <property type="match status" value="1"/>
</dbReference>
<sequence length="398" mass="46535">MKKTILLLLFLSVGMLFGQEATHVRLSSEAEFSIITCGSGNELYSSFGHSAFRIKDPVFGYDVVYNYGTFDFEADWFYLKFVQGKLPYQLGRANFKNFLRTYKYEKRWVKEQVLNLTPEQVRQLFDFLENNYKVENRDYKYDFFFNNCATKIRDVIKENFGDEIIFNENHITEEKTFRGLIHENLDDNSWSSFGIDIALGSVIDKKAPPIDYQFLPEYVFEAFGNATMRDSGTPFVKETNLILKAPETAKANKNSILSPYVILSILMLIVLVITFLDFKNNKRTRWLDAVLLVGNGIAGIIILLLWFATDHTATAMNWNVLWLLPINIFFVKKFFSKAQECRELWKHTAFLLLLIAVVFFLWIIDFQQFALAAIPLLIMFTIRYAYLTYYFLRLEEEV</sequence>
<evidence type="ECO:0008006" key="7">
    <source>
        <dbReference type="Google" id="ProtNLM"/>
    </source>
</evidence>
<dbReference type="Proteomes" id="UP000464657">
    <property type="component" value="Chromosome"/>
</dbReference>
<dbReference type="Pfam" id="PF25221">
    <property type="entry name" value="5TMH_Lnb"/>
    <property type="match status" value="1"/>
</dbReference>
<feature type="transmembrane region" description="Helical" evidence="1">
    <location>
        <begin position="290"/>
        <end position="309"/>
    </location>
</feature>
<keyword evidence="2" id="KW-0732">Signal</keyword>
<accession>A0A7L4ZEU6</accession>
<keyword evidence="6" id="KW-1185">Reference proteome</keyword>
<name>A0A7L4ZEU6_9FLAO</name>
<evidence type="ECO:0000313" key="5">
    <source>
        <dbReference type="EMBL" id="QHI35213.1"/>
    </source>
</evidence>
<keyword evidence="1" id="KW-0472">Membrane</keyword>
<evidence type="ECO:0000256" key="1">
    <source>
        <dbReference type="SAM" id="Phobius"/>
    </source>
</evidence>
<feature type="signal peptide" evidence="2">
    <location>
        <begin position="1"/>
        <end position="18"/>
    </location>
</feature>
<dbReference type="OrthoDB" id="319167at2"/>
<evidence type="ECO:0000259" key="4">
    <source>
        <dbReference type="Pfam" id="PF25221"/>
    </source>
</evidence>
<keyword evidence="1" id="KW-0812">Transmembrane</keyword>
<feature type="domain" description="Lnb N-terminal periplasmic" evidence="3">
    <location>
        <begin position="30"/>
        <end position="157"/>
    </location>
</feature>
<gene>
    <name evidence="5" type="ORF">IMCC3317_05590</name>
</gene>
<evidence type="ECO:0000259" key="3">
    <source>
        <dbReference type="Pfam" id="PF13387"/>
    </source>
</evidence>
<feature type="transmembrane region" description="Helical" evidence="1">
    <location>
        <begin position="370"/>
        <end position="392"/>
    </location>
</feature>
<keyword evidence="1" id="KW-1133">Transmembrane helix</keyword>
<dbReference type="AlphaFoldDB" id="A0A7L4ZEU6"/>
<evidence type="ECO:0000313" key="6">
    <source>
        <dbReference type="Proteomes" id="UP000464657"/>
    </source>
</evidence>
<dbReference type="KEGG" id="kan:IMCC3317_05590"/>
<dbReference type="InterPro" id="IPR057436">
    <property type="entry name" value="5TMH_Lnb"/>
</dbReference>
<feature type="domain" description="Lnb-like transmembrane" evidence="4">
    <location>
        <begin position="253"/>
        <end position="390"/>
    </location>
</feature>
<feature type="transmembrane region" description="Helical" evidence="1">
    <location>
        <begin position="257"/>
        <end position="278"/>
    </location>
</feature>
<feature type="transmembrane region" description="Helical" evidence="1">
    <location>
        <begin position="344"/>
        <end position="364"/>
    </location>
</feature>
<reference evidence="5 6" key="1">
    <citation type="journal article" date="2013" name="Int. J. Syst. Evol. Microbiol.">
        <title>Kordia antarctica sp. nov., isolated from Antarctic seawater.</title>
        <authorList>
            <person name="Baek K."/>
            <person name="Choi A."/>
            <person name="Kang I."/>
            <person name="Lee K."/>
            <person name="Cho J.C."/>
        </authorList>
    </citation>
    <scope>NUCLEOTIDE SEQUENCE [LARGE SCALE GENOMIC DNA]</scope>
    <source>
        <strain evidence="5 6">IMCC3317</strain>
    </source>
</reference>
<evidence type="ECO:0000256" key="2">
    <source>
        <dbReference type="SAM" id="SignalP"/>
    </source>
</evidence>
<dbReference type="InterPro" id="IPR025178">
    <property type="entry name" value="Lnb_N"/>
</dbReference>
<dbReference type="RefSeq" id="WP_160127969.1">
    <property type="nucleotide sequence ID" value="NZ_CP019288.1"/>
</dbReference>
<organism evidence="5 6">
    <name type="scientific">Kordia antarctica</name>
    <dbReference type="NCBI Taxonomy" id="1218801"/>
    <lineage>
        <taxon>Bacteria</taxon>
        <taxon>Pseudomonadati</taxon>
        <taxon>Bacteroidota</taxon>
        <taxon>Flavobacteriia</taxon>
        <taxon>Flavobacteriales</taxon>
        <taxon>Flavobacteriaceae</taxon>
        <taxon>Kordia</taxon>
    </lineage>
</organism>
<feature type="transmembrane region" description="Helical" evidence="1">
    <location>
        <begin position="315"/>
        <end position="332"/>
    </location>
</feature>
<dbReference type="EMBL" id="CP019288">
    <property type="protein sequence ID" value="QHI35213.1"/>
    <property type="molecule type" value="Genomic_DNA"/>
</dbReference>
<feature type="chain" id="PRO_5029716100" description="DUF4105 domain-containing protein" evidence="2">
    <location>
        <begin position="19"/>
        <end position="398"/>
    </location>
</feature>
<protein>
    <recommendedName>
        <fullName evidence="7">DUF4105 domain-containing protein</fullName>
    </recommendedName>
</protein>